<proteinExistence type="inferred from homology"/>
<keyword evidence="5" id="KW-0804">Transcription</keyword>
<reference evidence="7" key="1">
    <citation type="submission" date="2021-04" db="EMBL/GenBank/DDBJ databases">
        <title>Biosynthetic gene clusters of Dactylosporangioum roseum.</title>
        <authorList>
            <person name="Hartkoorn R.C."/>
            <person name="Beaudoing E."/>
            <person name="Hot D."/>
            <person name="Moureu S."/>
        </authorList>
    </citation>
    <scope>NUCLEOTIDE SEQUENCE</scope>
    <source>
        <strain evidence="7">NRRL B-16295</strain>
    </source>
</reference>
<dbReference type="Gene3D" id="3.90.1150.10">
    <property type="entry name" value="Aspartate Aminotransferase, domain 1"/>
    <property type="match status" value="1"/>
</dbReference>
<dbReference type="InterPro" id="IPR000524">
    <property type="entry name" value="Tscrpt_reg_HTH_GntR"/>
</dbReference>
<dbReference type="Gene3D" id="1.10.10.10">
    <property type="entry name" value="Winged helix-like DNA-binding domain superfamily/Winged helix DNA-binding domain"/>
    <property type="match status" value="1"/>
</dbReference>
<dbReference type="PANTHER" id="PTHR46577">
    <property type="entry name" value="HTH-TYPE TRANSCRIPTIONAL REGULATORY PROTEIN GABR"/>
    <property type="match status" value="1"/>
</dbReference>
<dbReference type="CDD" id="cd00609">
    <property type="entry name" value="AAT_like"/>
    <property type="match status" value="1"/>
</dbReference>
<dbReference type="SUPFAM" id="SSF53383">
    <property type="entry name" value="PLP-dependent transferases"/>
    <property type="match status" value="1"/>
</dbReference>
<organism evidence="7 8">
    <name type="scientific">Dactylosporangium roseum</name>
    <dbReference type="NCBI Taxonomy" id="47989"/>
    <lineage>
        <taxon>Bacteria</taxon>
        <taxon>Bacillati</taxon>
        <taxon>Actinomycetota</taxon>
        <taxon>Actinomycetes</taxon>
        <taxon>Micromonosporales</taxon>
        <taxon>Micromonosporaceae</taxon>
        <taxon>Dactylosporangium</taxon>
    </lineage>
</organism>
<protein>
    <submittedName>
        <fullName evidence="7">PLP-dependent aminotransferase family protein</fullName>
    </submittedName>
</protein>
<evidence type="ECO:0000256" key="4">
    <source>
        <dbReference type="ARBA" id="ARBA00023125"/>
    </source>
</evidence>
<dbReference type="InterPro" id="IPR036390">
    <property type="entry name" value="WH_DNA-bd_sf"/>
</dbReference>
<feature type="domain" description="HTH gntR-type" evidence="6">
    <location>
        <begin position="34"/>
        <end position="102"/>
    </location>
</feature>
<dbReference type="Gene3D" id="3.40.640.10">
    <property type="entry name" value="Type I PLP-dependent aspartate aminotransferase-like (Major domain)"/>
    <property type="match status" value="1"/>
</dbReference>
<evidence type="ECO:0000259" key="6">
    <source>
        <dbReference type="PROSITE" id="PS50949"/>
    </source>
</evidence>
<evidence type="ECO:0000256" key="3">
    <source>
        <dbReference type="ARBA" id="ARBA00023015"/>
    </source>
</evidence>
<keyword evidence="2" id="KW-0663">Pyridoxal phosphate</keyword>
<keyword evidence="7" id="KW-0032">Aminotransferase</keyword>
<dbReference type="InterPro" id="IPR004839">
    <property type="entry name" value="Aminotransferase_I/II_large"/>
</dbReference>
<dbReference type="InterPro" id="IPR015424">
    <property type="entry name" value="PyrdxlP-dep_Trfase"/>
</dbReference>
<dbReference type="InterPro" id="IPR015421">
    <property type="entry name" value="PyrdxlP-dep_Trfase_major"/>
</dbReference>
<keyword evidence="7" id="KW-0808">Transferase</keyword>
<dbReference type="SUPFAM" id="SSF46785">
    <property type="entry name" value="Winged helix' DNA-binding domain"/>
    <property type="match status" value="1"/>
</dbReference>
<evidence type="ECO:0000256" key="1">
    <source>
        <dbReference type="ARBA" id="ARBA00005384"/>
    </source>
</evidence>
<evidence type="ECO:0000313" key="7">
    <source>
        <dbReference type="EMBL" id="UWZ39250.1"/>
    </source>
</evidence>
<dbReference type="Pfam" id="PF00392">
    <property type="entry name" value="GntR"/>
    <property type="match status" value="1"/>
</dbReference>
<dbReference type="InterPro" id="IPR051446">
    <property type="entry name" value="HTH_trans_reg/aminotransferase"/>
</dbReference>
<evidence type="ECO:0000313" key="8">
    <source>
        <dbReference type="Proteomes" id="UP001058271"/>
    </source>
</evidence>
<keyword evidence="8" id="KW-1185">Reference proteome</keyword>
<keyword evidence="3" id="KW-0805">Transcription regulation</keyword>
<dbReference type="SMART" id="SM00345">
    <property type="entry name" value="HTH_GNTR"/>
    <property type="match status" value="1"/>
</dbReference>
<evidence type="ECO:0000256" key="2">
    <source>
        <dbReference type="ARBA" id="ARBA00022898"/>
    </source>
</evidence>
<name>A0ABY5ZAX2_9ACTN</name>
<dbReference type="CDD" id="cd07377">
    <property type="entry name" value="WHTH_GntR"/>
    <property type="match status" value="1"/>
</dbReference>
<dbReference type="InterPro" id="IPR015422">
    <property type="entry name" value="PyrdxlP-dep_Trfase_small"/>
</dbReference>
<dbReference type="GO" id="GO:0008483">
    <property type="term" value="F:transaminase activity"/>
    <property type="evidence" value="ECO:0007669"/>
    <property type="project" value="UniProtKB-KW"/>
</dbReference>
<gene>
    <name evidence="7" type="ORF">Drose_14025</name>
</gene>
<dbReference type="PANTHER" id="PTHR46577:SF1">
    <property type="entry name" value="HTH-TYPE TRANSCRIPTIONAL REGULATORY PROTEIN GABR"/>
    <property type="match status" value="1"/>
</dbReference>
<dbReference type="InterPro" id="IPR036388">
    <property type="entry name" value="WH-like_DNA-bd_sf"/>
</dbReference>
<keyword evidence="4" id="KW-0238">DNA-binding</keyword>
<evidence type="ECO:0000256" key="5">
    <source>
        <dbReference type="ARBA" id="ARBA00023163"/>
    </source>
</evidence>
<dbReference type="Proteomes" id="UP001058271">
    <property type="component" value="Chromosome"/>
</dbReference>
<dbReference type="EMBL" id="CP073721">
    <property type="protein sequence ID" value="UWZ39250.1"/>
    <property type="molecule type" value="Genomic_DNA"/>
</dbReference>
<comment type="similarity">
    <text evidence="1">In the C-terminal section; belongs to the class-I pyridoxal-phosphate-dependent aminotransferase family.</text>
</comment>
<accession>A0ABY5ZAX2</accession>
<dbReference type="PROSITE" id="PS50949">
    <property type="entry name" value="HTH_GNTR"/>
    <property type="match status" value="1"/>
</dbReference>
<dbReference type="Pfam" id="PF00155">
    <property type="entry name" value="Aminotran_1_2"/>
    <property type="match status" value="1"/>
</dbReference>
<sequence>MTRMTTPARSTTTAPAALLQTQLDLARDHDDRDTPMYQRIADSIADSIAAGHLSAGDRLPTHRALATHLHVAVPTVSRAYREAEQRGLITSTTGRGTFVGGLPALRQPQADTATIPTHVDLSVNAPARGDHEHHLRAALRRAADDPSLPNLLGYEADIGQTADRQAAAAWLAHSRLQLDPNQIVICHGGQHAILLALSTLLKPGDLLLTEELTYPGLKTAAQMLGLRLRGVAMDEDGIDPAALDEACASTTTPQIRPAALYLMPTAHNPTAITLPEQRRREIARIARHHDLHLIEDDVFGLLAPAEQRPTPLAALAPERTLHLTSLSKTLAPGLRWGAVAAPAHLTDRLGALVRASVFNPAPVAIDIARRWLTDGTAGQMLDWQRQEMRRRFAAAHQRLGTCAAVRAVRTAGLHAWLRLHDPWTPTEVIATAAKLDIQIGPTSFFHVDATNAPSELARGVRLCLGNARDLPTLANALDALATALNRGPTFSTGVRV</sequence>